<feature type="transmembrane region" description="Helical" evidence="8">
    <location>
        <begin position="111"/>
        <end position="132"/>
    </location>
</feature>
<feature type="domain" description="Major facilitator superfamily (MFS) profile" evidence="9">
    <location>
        <begin position="13"/>
        <end position="401"/>
    </location>
</feature>
<dbReference type="PROSITE" id="PS50850">
    <property type="entry name" value="MFS"/>
    <property type="match status" value="1"/>
</dbReference>
<feature type="transmembrane region" description="Helical" evidence="8">
    <location>
        <begin position="144"/>
        <end position="165"/>
    </location>
</feature>
<gene>
    <name evidence="10" type="ORF">ACFP57_10825</name>
</gene>
<protein>
    <submittedName>
        <fullName evidence="10">Multidrug effflux MFS transporter</fullName>
    </submittedName>
</protein>
<dbReference type="InterPro" id="IPR011701">
    <property type="entry name" value="MFS"/>
</dbReference>
<accession>A0ABW1X1X3</accession>
<keyword evidence="3" id="KW-0813">Transport</keyword>
<dbReference type="Proteomes" id="UP001596266">
    <property type="component" value="Unassembled WGS sequence"/>
</dbReference>
<dbReference type="Gene3D" id="1.20.1720.10">
    <property type="entry name" value="Multidrug resistance protein D"/>
    <property type="match status" value="1"/>
</dbReference>
<feature type="transmembrane region" description="Helical" evidence="8">
    <location>
        <begin position="350"/>
        <end position="371"/>
    </location>
</feature>
<keyword evidence="7 8" id="KW-0472">Membrane</keyword>
<evidence type="ECO:0000256" key="5">
    <source>
        <dbReference type="ARBA" id="ARBA00022692"/>
    </source>
</evidence>
<dbReference type="InterPro" id="IPR036259">
    <property type="entry name" value="MFS_trans_sf"/>
</dbReference>
<evidence type="ECO:0000313" key="10">
    <source>
        <dbReference type="EMBL" id="MFC6397470.1"/>
    </source>
</evidence>
<comment type="similarity">
    <text evidence="2">Belongs to the major facilitator superfamily. Bcr/CmlA family.</text>
</comment>
<dbReference type="RefSeq" id="WP_343885763.1">
    <property type="nucleotide sequence ID" value="NZ_BAAAKI010000010.1"/>
</dbReference>
<feature type="transmembrane region" description="Helical" evidence="8">
    <location>
        <begin position="312"/>
        <end position="330"/>
    </location>
</feature>
<feature type="transmembrane region" description="Helical" evidence="8">
    <location>
        <begin position="286"/>
        <end position="306"/>
    </location>
</feature>
<dbReference type="CDD" id="cd17320">
    <property type="entry name" value="MFS_MdfA_MDR_like"/>
    <property type="match status" value="1"/>
</dbReference>
<evidence type="ECO:0000256" key="4">
    <source>
        <dbReference type="ARBA" id="ARBA00022475"/>
    </source>
</evidence>
<dbReference type="EMBL" id="JBHSUA010000020">
    <property type="protein sequence ID" value="MFC6397470.1"/>
    <property type="molecule type" value="Genomic_DNA"/>
</dbReference>
<dbReference type="PRINTS" id="PR01035">
    <property type="entry name" value="TCRTETA"/>
</dbReference>
<comment type="caution">
    <text evidence="10">The sequence shown here is derived from an EMBL/GenBank/DDBJ whole genome shotgun (WGS) entry which is preliminary data.</text>
</comment>
<proteinExistence type="inferred from homology"/>
<organism evidence="10 11">
    <name type="scientific">Luteococcus sanguinis</name>
    <dbReference type="NCBI Taxonomy" id="174038"/>
    <lineage>
        <taxon>Bacteria</taxon>
        <taxon>Bacillati</taxon>
        <taxon>Actinomycetota</taxon>
        <taxon>Actinomycetes</taxon>
        <taxon>Propionibacteriales</taxon>
        <taxon>Propionibacteriaceae</taxon>
        <taxon>Luteococcus</taxon>
    </lineage>
</organism>
<evidence type="ECO:0000259" key="9">
    <source>
        <dbReference type="PROSITE" id="PS50850"/>
    </source>
</evidence>
<evidence type="ECO:0000256" key="3">
    <source>
        <dbReference type="ARBA" id="ARBA00022448"/>
    </source>
</evidence>
<dbReference type="InterPro" id="IPR020846">
    <property type="entry name" value="MFS_dom"/>
</dbReference>
<dbReference type="PANTHER" id="PTHR42718">
    <property type="entry name" value="MAJOR FACILITATOR SUPERFAMILY MULTIDRUG TRANSPORTER MFSC"/>
    <property type="match status" value="1"/>
</dbReference>
<feature type="transmembrane region" description="Helical" evidence="8">
    <location>
        <begin position="51"/>
        <end position="71"/>
    </location>
</feature>
<keyword evidence="5 8" id="KW-0812">Transmembrane</keyword>
<dbReference type="NCBIfam" id="TIGR00710">
    <property type="entry name" value="efflux_Bcr_CflA"/>
    <property type="match status" value="1"/>
</dbReference>
<feature type="transmembrane region" description="Helical" evidence="8">
    <location>
        <begin position="377"/>
        <end position="397"/>
    </location>
</feature>
<evidence type="ECO:0000256" key="7">
    <source>
        <dbReference type="ARBA" id="ARBA00023136"/>
    </source>
</evidence>
<dbReference type="SUPFAM" id="SSF103473">
    <property type="entry name" value="MFS general substrate transporter"/>
    <property type="match status" value="1"/>
</dbReference>
<feature type="transmembrane region" description="Helical" evidence="8">
    <location>
        <begin position="171"/>
        <end position="190"/>
    </location>
</feature>
<reference evidence="11" key="1">
    <citation type="journal article" date="2019" name="Int. J. Syst. Evol. Microbiol.">
        <title>The Global Catalogue of Microorganisms (GCM) 10K type strain sequencing project: providing services to taxonomists for standard genome sequencing and annotation.</title>
        <authorList>
            <consortium name="The Broad Institute Genomics Platform"/>
            <consortium name="The Broad Institute Genome Sequencing Center for Infectious Disease"/>
            <person name="Wu L."/>
            <person name="Ma J."/>
        </authorList>
    </citation>
    <scope>NUCLEOTIDE SEQUENCE [LARGE SCALE GENOMIC DNA]</scope>
    <source>
        <strain evidence="11">CGMCC 1.15277</strain>
    </source>
</reference>
<dbReference type="InterPro" id="IPR004812">
    <property type="entry name" value="Efflux_drug-R_Bcr/CmlA"/>
</dbReference>
<feature type="transmembrane region" description="Helical" evidence="8">
    <location>
        <begin position="251"/>
        <end position="274"/>
    </location>
</feature>
<dbReference type="PANTHER" id="PTHR42718:SF9">
    <property type="entry name" value="MAJOR FACILITATOR SUPERFAMILY MULTIDRUG TRANSPORTER MFSC"/>
    <property type="match status" value="1"/>
</dbReference>
<evidence type="ECO:0000256" key="6">
    <source>
        <dbReference type="ARBA" id="ARBA00022989"/>
    </source>
</evidence>
<comment type="subcellular location">
    <subcellularLocation>
        <location evidence="1">Cell membrane</location>
        <topology evidence="1">Multi-pass membrane protein</topology>
    </subcellularLocation>
</comment>
<feature type="transmembrane region" description="Helical" evidence="8">
    <location>
        <begin position="12"/>
        <end position="31"/>
    </location>
</feature>
<keyword evidence="11" id="KW-1185">Reference proteome</keyword>
<evidence type="ECO:0000313" key="11">
    <source>
        <dbReference type="Proteomes" id="UP001596266"/>
    </source>
</evidence>
<feature type="transmembrane region" description="Helical" evidence="8">
    <location>
        <begin position="219"/>
        <end position="239"/>
    </location>
</feature>
<keyword evidence="6 8" id="KW-1133">Transmembrane helix</keyword>
<name>A0ABW1X1X3_9ACTN</name>
<keyword evidence="4" id="KW-1003">Cell membrane</keyword>
<evidence type="ECO:0000256" key="8">
    <source>
        <dbReference type="SAM" id="Phobius"/>
    </source>
</evidence>
<sequence>MAHDTTGPTGRDYLKLVVVLGCLGALGPMTIDTYLPALPTLARQLDATDSQAQLTLSAMMMGLGLGQLFFGPLSDTFGRRRPLLIGLAGHAIASVICGLAPSIWVLLAGRALQGLCAAAVAVTSQAVIRDLFRGMKAAELLSRLALITGLAPILAPLVGSGLLTFTTWRGVFVILSLAACALIVLARRQLPETLPPQRRIAPNLGSTLAAYRRVLSDKLFIAVVMVGSLVFTSLFAYVSGSSFVMQDVFGLSPQVFGVAFATMSLGLSVASQLNPRLVRRVGPVRGLMVGLSVMSFGSLVMLALAWNQTFGLAGFLAPMFVVMGGLGISLPNGPAVALHRHGESAGTAAALLGAGQFAMGAIVTPLVGALADGTSRPIPLVMSVASLLGLAILVPVARRLRAESFD</sequence>
<feature type="transmembrane region" description="Helical" evidence="8">
    <location>
        <begin position="83"/>
        <end position="105"/>
    </location>
</feature>
<evidence type="ECO:0000256" key="2">
    <source>
        <dbReference type="ARBA" id="ARBA00006236"/>
    </source>
</evidence>
<evidence type="ECO:0000256" key="1">
    <source>
        <dbReference type="ARBA" id="ARBA00004651"/>
    </source>
</evidence>
<dbReference type="Pfam" id="PF07690">
    <property type="entry name" value="MFS_1"/>
    <property type="match status" value="1"/>
</dbReference>
<dbReference type="InterPro" id="IPR001958">
    <property type="entry name" value="Tet-R_TetA/multi-R_MdtG-like"/>
</dbReference>